<reference evidence="17 18" key="1">
    <citation type="submission" date="2018-10" db="EMBL/GenBank/DDBJ databases">
        <title>Draft genome sequence of Bacillus salarius IM0101, isolated from a hypersaline soil in Inner Mongolia, China.</title>
        <authorList>
            <person name="Yamprayoonswat W."/>
            <person name="Boonvisut S."/>
            <person name="Jumpathong W."/>
            <person name="Sittihan S."/>
            <person name="Ruangsuj P."/>
            <person name="Wanthongcharoen S."/>
            <person name="Thongpramul N."/>
            <person name="Pimmason S."/>
            <person name="Yu B."/>
            <person name="Yasawong M."/>
        </authorList>
    </citation>
    <scope>NUCLEOTIDE SEQUENCE [LARGE SCALE GENOMIC DNA]</scope>
    <source>
        <strain evidence="17 18">IM0101</strain>
    </source>
</reference>
<dbReference type="PROSITE" id="PS51318">
    <property type="entry name" value="TAT"/>
    <property type="match status" value="1"/>
</dbReference>
<dbReference type="FunFam" id="2.102.10.10:FF:000006">
    <property type="entry name" value="Menaquinol-cytochrome c reductase, iron-sulfur subunit"/>
    <property type="match status" value="1"/>
</dbReference>
<evidence type="ECO:0000313" key="17">
    <source>
        <dbReference type="EMBL" id="RSL33798.1"/>
    </source>
</evidence>
<dbReference type="InterPro" id="IPR006311">
    <property type="entry name" value="TAT_signal"/>
</dbReference>
<evidence type="ECO:0000256" key="3">
    <source>
        <dbReference type="ARBA" id="ARBA00022714"/>
    </source>
</evidence>
<dbReference type="AlphaFoldDB" id="A0A428N652"/>
<feature type="transmembrane region" description="Helical" evidence="15">
    <location>
        <begin position="15"/>
        <end position="36"/>
    </location>
</feature>
<dbReference type="CDD" id="cd03467">
    <property type="entry name" value="Rieske"/>
    <property type="match status" value="1"/>
</dbReference>
<evidence type="ECO:0000256" key="8">
    <source>
        <dbReference type="ARBA" id="ARBA00023014"/>
    </source>
</evidence>
<dbReference type="EMBL" id="RBVX01000006">
    <property type="protein sequence ID" value="RSL33798.1"/>
    <property type="molecule type" value="Genomic_DNA"/>
</dbReference>
<dbReference type="Proteomes" id="UP000275076">
    <property type="component" value="Unassembled WGS sequence"/>
</dbReference>
<dbReference type="Gene3D" id="2.102.10.10">
    <property type="entry name" value="Rieske [2Fe-2S] iron-sulphur domain"/>
    <property type="match status" value="1"/>
</dbReference>
<sequence>MVSEEQNHNVSRRQFLTYTLTGVGGFMAAGIILPMARFAIDPVLQAESAGDMKAVASVDDLTDQPQRFDFSYEQEDAWVTSEVTETAWIYQEGDEIIALSPTCTHLGCTVGWEANQDHPKEFFCPCHGGRFKKDGTNIEGTPPTEPLHKYEVEVQQGTVYVGKAESQV</sequence>
<feature type="domain" description="Rieske" evidence="16">
    <location>
        <begin position="65"/>
        <end position="161"/>
    </location>
</feature>
<keyword evidence="3" id="KW-0001">2Fe-2S</keyword>
<evidence type="ECO:0000256" key="5">
    <source>
        <dbReference type="ARBA" id="ARBA00022982"/>
    </source>
</evidence>
<dbReference type="InterPro" id="IPR036922">
    <property type="entry name" value="Rieske_2Fe-2S_sf"/>
</dbReference>
<organism evidence="17 18">
    <name type="scientific">Salibacterium salarium</name>
    <dbReference type="NCBI Taxonomy" id="284579"/>
    <lineage>
        <taxon>Bacteria</taxon>
        <taxon>Bacillati</taxon>
        <taxon>Bacillota</taxon>
        <taxon>Bacilli</taxon>
        <taxon>Bacillales</taxon>
        <taxon>Bacillaceae</taxon>
    </lineage>
</organism>
<evidence type="ECO:0000256" key="7">
    <source>
        <dbReference type="ARBA" id="ARBA00023004"/>
    </source>
</evidence>
<evidence type="ECO:0000259" key="16">
    <source>
        <dbReference type="PROSITE" id="PS51296"/>
    </source>
</evidence>
<dbReference type="GO" id="GO:0051537">
    <property type="term" value="F:2 iron, 2 sulfur cluster binding"/>
    <property type="evidence" value="ECO:0007669"/>
    <property type="project" value="UniProtKB-KW"/>
</dbReference>
<keyword evidence="8" id="KW-0411">Iron-sulfur</keyword>
<dbReference type="GO" id="GO:0004497">
    <property type="term" value="F:monooxygenase activity"/>
    <property type="evidence" value="ECO:0007669"/>
    <property type="project" value="UniProtKB-ARBA"/>
</dbReference>
<keyword evidence="15" id="KW-1133">Transmembrane helix</keyword>
<dbReference type="InterPro" id="IPR014349">
    <property type="entry name" value="Rieske_Fe-S_prot"/>
</dbReference>
<keyword evidence="15" id="KW-0812">Transmembrane</keyword>
<keyword evidence="15" id="KW-0472">Membrane</keyword>
<dbReference type="InterPro" id="IPR017941">
    <property type="entry name" value="Rieske_2Fe-2S"/>
</dbReference>
<evidence type="ECO:0000256" key="4">
    <source>
        <dbReference type="ARBA" id="ARBA00022723"/>
    </source>
</evidence>
<evidence type="ECO:0000256" key="1">
    <source>
        <dbReference type="ARBA" id="ARBA00010651"/>
    </source>
</evidence>
<evidence type="ECO:0000256" key="6">
    <source>
        <dbReference type="ARBA" id="ARBA00023002"/>
    </source>
</evidence>
<gene>
    <name evidence="17" type="ORF">D7Z54_08900</name>
</gene>
<keyword evidence="7" id="KW-0408">Iron</keyword>
<comment type="function">
    <text evidence="10">Component of the menaquinol:cytochrome c reductase complex. The Rieske protein is a high potential 2Fe-2S protein.</text>
</comment>
<comment type="similarity">
    <text evidence="1">Belongs to the Rieske iron-sulfur protein family.</text>
</comment>
<dbReference type="PROSITE" id="PS51296">
    <property type="entry name" value="RIESKE"/>
    <property type="match status" value="1"/>
</dbReference>
<evidence type="ECO:0000256" key="14">
    <source>
        <dbReference type="ARBA" id="ARBA00076330"/>
    </source>
</evidence>
<keyword evidence="6" id="KW-0560">Oxidoreductase</keyword>
<keyword evidence="5" id="KW-0249">Electron transport</keyword>
<evidence type="ECO:0000256" key="15">
    <source>
        <dbReference type="SAM" id="Phobius"/>
    </source>
</evidence>
<keyword evidence="18" id="KW-1185">Reference proteome</keyword>
<dbReference type="GO" id="GO:0016705">
    <property type="term" value="F:oxidoreductase activity, acting on paired donors, with incorporation or reduction of molecular oxygen"/>
    <property type="evidence" value="ECO:0007669"/>
    <property type="project" value="UniProtKB-ARBA"/>
</dbReference>
<evidence type="ECO:0000256" key="11">
    <source>
        <dbReference type="ARBA" id="ARBA00064458"/>
    </source>
</evidence>
<evidence type="ECO:0000256" key="9">
    <source>
        <dbReference type="ARBA" id="ARBA00023157"/>
    </source>
</evidence>
<name>A0A428N652_9BACI</name>
<comment type="caution">
    <text evidence="17">The sequence shown here is derived from an EMBL/GenBank/DDBJ whole genome shotgun (WGS) entry which is preliminary data.</text>
</comment>
<comment type="subunit">
    <text evidence="11">The main subunits of the menaquinol:cytochrome c complex are a Rieske-type iron-sulfur protein (QcrA), a cytochrome b (QcrB) and a cytochrome c (QcrC).</text>
</comment>
<dbReference type="SUPFAM" id="SSF50022">
    <property type="entry name" value="ISP domain"/>
    <property type="match status" value="1"/>
</dbReference>
<keyword evidence="9" id="KW-1015">Disulfide bond</keyword>
<dbReference type="PANTHER" id="PTHR10134">
    <property type="entry name" value="CYTOCHROME B-C1 COMPLEX SUBUNIT RIESKE, MITOCHONDRIAL"/>
    <property type="match status" value="1"/>
</dbReference>
<proteinExistence type="inferred from homology"/>
<evidence type="ECO:0000256" key="13">
    <source>
        <dbReference type="ARBA" id="ARBA00075320"/>
    </source>
</evidence>
<dbReference type="GO" id="GO:0046872">
    <property type="term" value="F:metal ion binding"/>
    <property type="evidence" value="ECO:0007669"/>
    <property type="project" value="UniProtKB-KW"/>
</dbReference>
<dbReference type="Pfam" id="PF00355">
    <property type="entry name" value="Rieske"/>
    <property type="match status" value="1"/>
</dbReference>
<evidence type="ECO:0000256" key="10">
    <source>
        <dbReference type="ARBA" id="ARBA00055683"/>
    </source>
</evidence>
<accession>A0A428N652</accession>
<evidence type="ECO:0000313" key="18">
    <source>
        <dbReference type="Proteomes" id="UP000275076"/>
    </source>
</evidence>
<keyword evidence="4" id="KW-0479">Metal-binding</keyword>
<keyword evidence="2" id="KW-0813">Transport</keyword>
<evidence type="ECO:0000256" key="12">
    <source>
        <dbReference type="ARBA" id="ARBA00067741"/>
    </source>
</evidence>
<evidence type="ECO:0000256" key="2">
    <source>
        <dbReference type="ARBA" id="ARBA00022448"/>
    </source>
</evidence>
<protein>
    <recommendedName>
        <fullName evidence="12">Menaquinol:cytochrome c reductase iron-sulfur subunit</fullName>
    </recommendedName>
    <alternativeName>
        <fullName evidence="14">Cytochrome bc complex, iron-sulfur subunit</fullName>
    </alternativeName>
    <alternativeName>
        <fullName evidence="13">Rieske iron-sulfur protein QcrA</fullName>
    </alternativeName>
</protein>
<dbReference type="RefSeq" id="WP_246031588.1">
    <property type="nucleotide sequence ID" value="NZ_RBVX01000006.1"/>
</dbReference>